<reference evidence="3" key="2">
    <citation type="submission" date="2021-01" db="EMBL/GenBank/DDBJ databases">
        <authorList>
            <person name="Corre E."/>
            <person name="Pelletier E."/>
            <person name="Niang G."/>
            <person name="Scheremetjew M."/>
            <person name="Finn R."/>
            <person name="Kale V."/>
            <person name="Holt S."/>
            <person name="Cochrane G."/>
            <person name="Meng A."/>
            <person name="Brown T."/>
            <person name="Cohen L."/>
        </authorList>
    </citation>
    <scope>NUCLEOTIDE SEQUENCE</scope>
    <source>
        <strain evidence="3">CCMP1205</strain>
    </source>
</reference>
<dbReference type="GO" id="GO:0005829">
    <property type="term" value="C:cytosol"/>
    <property type="evidence" value="ECO:0007669"/>
    <property type="project" value="TreeGrafter"/>
</dbReference>
<evidence type="ECO:0000256" key="1">
    <source>
        <dbReference type="SAM" id="MobiDB-lite"/>
    </source>
</evidence>
<evidence type="ECO:0000313" key="4">
    <source>
        <dbReference type="EMBL" id="QDZ23595.1"/>
    </source>
</evidence>
<keyword evidence="5" id="KW-1185">Reference proteome</keyword>
<sequence length="243" mass="28436">MGKKGTAAKATQKDQKKAEKKKKTEQKMKDATFGLKNKNKSKVVQNKINQLKNSMNDPGSQRAAQENKARKAQKAAEEEARREMELMFKSVKKKDNDNQKHLQVEQKEEKKVVKVDAKTRIRQLLEGTLPEFADRTLEDRIEEARTLVEKKTKMNEEVFKKWLDKKNKRQMEQEKKDKAERWRKNRYTGKEIWFKFKVQTQDEEDAVDMYEKTSEPPSEDEGEEEEVQEVAQEGEAAAVDVTL</sequence>
<dbReference type="GO" id="GO:0002181">
    <property type="term" value="P:cytoplasmic translation"/>
    <property type="evidence" value="ECO:0007669"/>
    <property type="project" value="TreeGrafter"/>
</dbReference>
<dbReference type="EMBL" id="HBHL01003684">
    <property type="protein sequence ID" value="CAD9713451.1"/>
    <property type="molecule type" value="Transcribed_RNA"/>
</dbReference>
<protein>
    <recommendedName>
        <fullName evidence="2">ETS domain-containing protein</fullName>
    </recommendedName>
</protein>
<name>A0A5B8MVC4_9CHLO</name>
<organism evidence="4 5">
    <name type="scientific">Chloropicon primus</name>
    <dbReference type="NCBI Taxonomy" id="1764295"/>
    <lineage>
        <taxon>Eukaryota</taxon>
        <taxon>Viridiplantae</taxon>
        <taxon>Chlorophyta</taxon>
        <taxon>Chloropicophyceae</taxon>
        <taxon>Chloropicales</taxon>
        <taxon>Chloropicaceae</taxon>
        <taxon>Chloropicon</taxon>
    </lineage>
</organism>
<accession>A0A5B8MVC4</accession>
<dbReference type="PANTHER" id="PTHR12681">
    <property type="entry name" value="ZINC FINGER-CONTAINING PROTEIN P48ZNF"/>
    <property type="match status" value="1"/>
</dbReference>
<dbReference type="STRING" id="1764295.A0A5B8MVC4"/>
<dbReference type="GO" id="GO:0043565">
    <property type="term" value="F:sequence-specific DNA binding"/>
    <property type="evidence" value="ECO:0007669"/>
    <property type="project" value="InterPro"/>
</dbReference>
<evidence type="ECO:0000313" key="3">
    <source>
        <dbReference type="EMBL" id="CAD9713451.1"/>
    </source>
</evidence>
<evidence type="ECO:0000259" key="2">
    <source>
        <dbReference type="PROSITE" id="PS50061"/>
    </source>
</evidence>
<feature type="region of interest" description="Disordered" evidence="1">
    <location>
        <begin position="91"/>
        <end position="110"/>
    </location>
</feature>
<dbReference type="PROSITE" id="PS50061">
    <property type="entry name" value="ETS_DOMAIN_3"/>
    <property type="match status" value="1"/>
</dbReference>
<feature type="compositionally biased region" description="Low complexity" evidence="1">
    <location>
        <begin position="229"/>
        <end position="243"/>
    </location>
</feature>
<feature type="domain" description="ETS" evidence="2">
    <location>
        <begin position="122"/>
        <end position="197"/>
    </location>
</feature>
<feature type="region of interest" description="Disordered" evidence="1">
    <location>
        <begin position="1"/>
        <end position="83"/>
    </location>
</feature>
<gene>
    <name evidence="4" type="ORF">A3770_11p61130</name>
    <name evidence="3" type="ORF">CPRI1469_LOCUS2302</name>
</gene>
<feature type="region of interest" description="Disordered" evidence="1">
    <location>
        <begin position="202"/>
        <end position="243"/>
    </location>
</feature>
<feature type="compositionally biased region" description="Basic and acidic residues" evidence="1">
    <location>
        <begin position="65"/>
        <end position="83"/>
    </location>
</feature>
<dbReference type="Gene3D" id="6.20.400.10">
    <property type="match status" value="1"/>
</dbReference>
<evidence type="ECO:0000313" key="5">
    <source>
        <dbReference type="Proteomes" id="UP000316726"/>
    </source>
</evidence>
<dbReference type="InterPro" id="IPR000418">
    <property type="entry name" value="Ets_dom"/>
</dbReference>
<dbReference type="EMBL" id="CP031044">
    <property type="protein sequence ID" value="QDZ23595.1"/>
    <property type="molecule type" value="Genomic_DNA"/>
</dbReference>
<feature type="compositionally biased region" description="Acidic residues" evidence="1">
    <location>
        <begin position="217"/>
        <end position="228"/>
    </location>
</feature>
<dbReference type="Proteomes" id="UP000316726">
    <property type="component" value="Chromosome 11"/>
</dbReference>
<feature type="compositionally biased region" description="Low complexity" evidence="1">
    <location>
        <begin position="1"/>
        <end position="10"/>
    </location>
</feature>
<dbReference type="PANTHER" id="PTHR12681:SF0">
    <property type="entry name" value="ZINC FINGER CCCH DOMAIN-CONTAINING PROTEIN 15"/>
    <property type="match status" value="1"/>
</dbReference>
<dbReference type="GO" id="GO:0003729">
    <property type="term" value="F:mRNA binding"/>
    <property type="evidence" value="ECO:0007669"/>
    <property type="project" value="TreeGrafter"/>
</dbReference>
<dbReference type="AlphaFoldDB" id="A0A5B8MVC4"/>
<proteinExistence type="predicted"/>
<feature type="compositionally biased region" description="Basic and acidic residues" evidence="1">
    <location>
        <begin position="93"/>
        <end position="110"/>
    </location>
</feature>
<reference evidence="4 5" key="1">
    <citation type="submission" date="2018-07" db="EMBL/GenBank/DDBJ databases">
        <title>The complete nuclear genome of the prasinophyte Chloropicon primus (CCMP1205).</title>
        <authorList>
            <person name="Pombert J.-F."/>
            <person name="Otis C."/>
            <person name="Turmel M."/>
            <person name="Lemieux C."/>
        </authorList>
    </citation>
    <scope>NUCLEOTIDE SEQUENCE [LARGE SCALE GENOMIC DNA]</scope>
    <source>
        <strain evidence="4 5">CCMP1205</strain>
    </source>
</reference>
<dbReference type="GO" id="GO:0003700">
    <property type="term" value="F:DNA-binding transcription factor activity"/>
    <property type="evidence" value="ECO:0007669"/>
    <property type="project" value="InterPro"/>
</dbReference>